<dbReference type="GO" id="GO:0003677">
    <property type="term" value="F:DNA binding"/>
    <property type="evidence" value="ECO:0007669"/>
    <property type="project" value="UniProtKB-KW"/>
</dbReference>
<keyword evidence="4" id="KW-0804">Transcription</keyword>
<dbReference type="EMBL" id="HG322950">
    <property type="protein sequence ID" value="CDF84313.1"/>
    <property type="molecule type" value="Genomic_DNA"/>
</dbReference>
<proteinExistence type="inferred from homology"/>
<dbReference type="InterPro" id="IPR036388">
    <property type="entry name" value="WH-like_DNA-bd_sf"/>
</dbReference>
<organism evidence="6 7">
    <name type="scientific">Pseudomonas knackmussii (strain DSM 6978 / CCUG 54928 / LMG 23759 / B13)</name>
    <dbReference type="NCBI Taxonomy" id="1301098"/>
    <lineage>
        <taxon>Bacteria</taxon>
        <taxon>Pseudomonadati</taxon>
        <taxon>Pseudomonadota</taxon>
        <taxon>Gammaproteobacteria</taxon>
        <taxon>Pseudomonadales</taxon>
        <taxon>Pseudomonadaceae</taxon>
        <taxon>Pseudomonas</taxon>
    </lineage>
</organism>
<dbReference type="InterPro" id="IPR036390">
    <property type="entry name" value="WH_DNA-bd_sf"/>
</dbReference>
<reference evidence="6 7" key="2">
    <citation type="submission" date="2014-05" db="EMBL/GenBank/DDBJ databases">
        <title>Genome sequence of the 3-chlorobenzoate degrading bacterium Pseudomonas knackmussii B13 shows multiple evidence for horizontal gene transfer.</title>
        <authorList>
            <person name="Miyazaki R."/>
            <person name="Bertelli C."/>
            <person name="Falquet L."/>
            <person name="Robinson-Rechavi M."/>
            <person name="Gharib W."/>
            <person name="Roy S."/>
            <person name="Van der Meer J.R."/>
        </authorList>
    </citation>
    <scope>NUCLEOTIDE SEQUENCE [LARGE SCALE GENOMIC DNA]</scope>
    <source>
        <strain evidence="6 7">B13</strain>
    </source>
</reference>
<dbReference type="Proteomes" id="UP000025241">
    <property type="component" value="Chromosome I"/>
</dbReference>
<dbReference type="RefSeq" id="WP_052355289.1">
    <property type="nucleotide sequence ID" value="NZ_HG322950.1"/>
</dbReference>
<dbReference type="Gene3D" id="1.10.10.10">
    <property type="entry name" value="Winged helix-like DNA-binding domain superfamily/Winged helix DNA-binding domain"/>
    <property type="match status" value="1"/>
</dbReference>
<dbReference type="FunFam" id="1.10.10.10:FF:000001">
    <property type="entry name" value="LysR family transcriptional regulator"/>
    <property type="match status" value="1"/>
</dbReference>
<evidence type="ECO:0000256" key="2">
    <source>
        <dbReference type="ARBA" id="ARBA00023015"/>
    </source>
</evidence>
<keyword evidence="2" id="KW-0805">Transcription regulation</keyword>
<keyword evidence="7" id="KW-1185">Reference proteome</keyword>
<dbReference type="InterPro" id="IPR005119">
    <property type="entry name" value="LysR_subst-bd"/>
</dbReference>
<dbReference type="Gene3D" id="3.40.190.290">
    <property type="match status" value="1"/>
</dbReference>
<dbReference type="InterPro" id="IPR058163">
    <property type="entry name" value="LysR-type_TF_proteobact-type"/>
</dbReference>
<evidence type="ECO:0000259" key="5">
    <source>
        <dbReference type="PROSITE" id="PS50931"/>
    </source>
</evidence>
<dbReference type="eggNOG" id="COG0583">
    <property type="taxonomic scope" value="Bacteria"/>
</dbReference>
<dbReference type="PANTHER" id="PTHR30537">
    <property type="entry name" value="HTH-TYPE TRANSCRIPTIONAL REGULATOR"/>
    <property type="match status" value="1"/>
</dbReference>
<name>A0A024HIN5_PSEKB</name>
<comment type="similarity">
    <text evidence="1">Belongs to the LysR transcriptional regulatory family.</text>
</comment>
<keyword evidence="3" id="KW-0238">DNA-binding</keyword>
<dbReference type="KEGG" id="pkc:PKB_2966"/>
<evidence type="ECO:0000256" key="4">
    <source>
        <dbReference type="ARBA" id="ARBA00023163"/>
    </source>
</evidence>
<dbReference type="SUPFAM" id="SSF46785">
    <property type="entry name" value="Winged helix' DNA-binding domain"/>
    <property type="match status" value="1"/>
</dbReference>
<accession>A0A024HIN5</accession>
<dbReference type="OrthoDB" id="8885940at2"/>
<dbReference type="STRING" id="1301098.PKB_2966"/>
<gene>
    <name evidence="6" type="ORF">PKB_2966</name>
</gene>
<reference evidence="6 7" key="1">
    <citation type="submission" date="2013-03" db="EMBL/GenBank/DDBJ databases">
        <authorList>
            <person name="Linke B."/>
        </authorList>
    </citation>
    <scope>NUCLEOTIDE SEQUENCE [LARGE SCALE GENOMIC DNA]</scope>
    <source>
        <strain evidence="6 7">B13</strain>
    </source>
</reference>
<feature type="domain" description="HTH lysR-type" evidence="5">
    <location>
        <begin position="12"/>
        <end position="63"/>
    </location>
</feature>
<dbReference type="PROSITE" id="PS50931">
    <property type="entry name" value="HTH_LYSR"/>
    <property type="match status" value="1"/>
</dbReference>
<dbReference type="InterPro" id="IPR000847">
    <property type="entry name" value="LysR_HTH_N"/>
</dbReference>
<dbReference type="HOGENOM" id="CLU_039613_16_1_6"/>
<evidence type="ECO:0000313" key="7">
    <source>
        <dbReference type="Proteomes" id="UP000025241"/>
    </source>
</evidence>
<dbReference type="PATRIC" id="fig|1301098.3.peg.2991"/>
<evidence type="ECO:0000256" key="3">
    <source>
        <dbReference type="ARBA" id="ARBA00023125"/>
    </source>
</evidence>
<dbReference type="SUPFAM" id="SSF53850">
    <property type="entry name" value="Periplasmic binding protein-like II"/>
    <property type="match status" value="1"/>
</dbReference>
<dbReference type="AlphaFoldDB" id="A0A024HIN5"/>
<dbReference type="GO" id="GO:0003700">
    <property type="term" value="F:DNA-binding transcription factor activity"/>
    <property type="evidence" value="ECO:0007669"/>
    <property type="project" value="InterPro"/>
</dbReference>
<evidence type="ECO:0000313" key="6">
    <source>
        <dbReference type="EMBL" id="CDF84313.1"/>
    </source>
</evidence>
<dbReference type="Pfam" id="PF03466">
    <property type="entry name" value="LysR_substrate"/>
    <property type="match status" value="1"/>
</dbReference>
<protein>
    <submittedName>
        <fullName evidence="6">Transcriptional regulator</fullName>
    </submittedName>
</protein>
<dbReference type="PANTHER" id="PTHR30537:SF5">
    <property type="entry name" value="HTH-TYPE TRANSCRIPTIONAL ACTIVATOR TTDR-RELATED"/>
    <property type="match status" value="1"/>
</dbReference>
<dbReference type="Pfam" id="PF00126">
    <property type="entry name" value="HTH_1"/>
    <property type="match status" value="1"/>
</dbReference>
<evidence type="ECO:0000256" key="1">
    <source>
        <dbReference type="ARBA" id="ARBA00009437"/>
    </source>
</evidence>
<sequence length="318" mass="34292">MPRRFDHLGDVEAFLAVIEHGSLSAAAIALSTTPSVISRAVARLETRLGSQLLRRTTRRLSLTESGSSYLEQTRAAFAQIEAAERELLGAGPVQGRVRLSVPTTYGHHRLPPLLAAFALRYPQVQLELGIANRNVDLIAEGYDLAIRLGRLPDSGLIGRKLEDARLCLVAAPAYLARAGTPHSLSDLESHNCLPFIMPSSGKPGLWLFREEGAEREFVPRGNPLLADDVLGTVALAIAGMGLCQTYEFIVADALRQGRLVRLLPQHEGSSRPFSILYPPHRQLSAASRALIDFLGEAAADPHFAGTSESVSAPAQDAN</sequence>
<dbReference type="CDD" id="cd08422">
    <property type="entry name" value="PBP2_CrgA_like"/>
    <property type="match status" value="1"/>
</dbReference>